<keyword evidence="6" id="KW-1185">Reference proteome</keyword>
<dbReference type="AlphaFoldDB" id="A0A1S8WUZ9"/>
<evidence type="ECO:0000313" key="6">
    <source>
        <dbReference type="Proteomes" id="UP000243686"/>
    </source>
</evidence>
<dbReference type="PROSITE" id="PS50055">
    <property type="entry name" value="TYR_PHOSPHATASE_PTP"/>
    <property type="match status" value="2"/>
</dbReference>
<dbReference type="Pfam" id="PF00102">
    <property type="entry name" value="Y_phosphatase"/>
    <property type="match status" value="3"/>
</dbReference>
<reference evidence="5 6" key="1">
    <citation type="submission" date="2015-03" db="EMBL/GenBank/DDBJ databases">
        <title>Draft genome of the nematode, Opisthorchis viverrini.</title>
        <authorList>
            <person name="Mitreva M."/>
        </authorList>
    </citation>
    <scope>NUCLEOTIDE SEQUENCE [LARGE SCALE GENOMIC DNA]</scope>
    <source>
        <strain evidence="5">Khon Kaen</strain>
    </source>
</reference>
<dbReference type="SUPFAM" id="SSF49265">
    <property type="entry name" value="Fibronectin type III"/>
    <property type="match status" value="1"/>
</dbReference>
<dbReference type="InterPro" id="IPR050348">
    <property type="entry name" value="Protein-Tyr_Phosphatase"/>
</dbReference>
<sequence length="825" mass="92225">PKSANPHPDGYQVRVSSIGSGGHEGTWSDVVHTHHTSPGSAIGVVNLTCHFIYVSQQRHWSMQLTWTQPARLMTGMHVGRLSHYTVTYGQMRSQNRRELSVQPTNDRNEPIVEHIIDWLQSDTVYAAVVRPMIKPTQLLTQDALVDLYGIPEEVHCATPKTAEFNVRPPWVTQTGVTRPSSPNVRIGCAAVEHVSEIKNSINPVEYEIMAVTLGSKMERTILAQWSSVQVSNAKYRHVFHIDLSKPILRRRSLTHETRLIGSRLEPKRSYAITLKACTKDCSDTTLPFLRLQPNEELFSSDTVQYKVNKTCYQSLWIQPVSLSLPPPVEPSNAQTLNSDPDRLLWPPQSDGDSALNQPPSDDATAHGPESLVLDQGPLPQTVGDFWRMVWEQRSAMIVSMTRLEERARIKCEQYWPGNGSTLASPAQTIIITNQWAPNCQELMGEAQYGDITVGLLDTIELAYYTIRTFILHKTGTTETREVRQLQFTAWPDHGVPNHPAPLLMFLRRVRAECPSDSGPIVVHCSAGVGRTGAFILLDILLEQMRHEKAVDVFSTVSRLRAQRNFMVQTEDQYAFVYEALVEAAASGNTELPVRQLEAHWSRLTKPNSGLSSVTSEGSREDSTGLALEFSQLVAQSQLTTGSSLVPTSVNLTKNRHPDFVPHDANRVALRAVRGVDGSDYINASYIDGYRSRAVYIATQAPLTSTLEDFWRMIWETGSCLIVRLESLPCYNDPRSMDLLTCTFLSSTAFVLTLSPSSSLGAGRTGVFLAIAVALERMRYEGVVDMFQTVKLLRWQRVGLVQTASEYAFCYAAALEYLESFERYVT</sequence>
<feature type="region of interest" description="Disordered" evidence="2">
    <location>
        <begin position="327"/>
        <end position="376"/>
    </location>
</feature>
<gene>
    <name evidence="5" type="ORF">X801_05969</name>
</gene>
<organism evidence="5 6">
    <name type="scientific">Opisthorchis viverrini</name>
    <name type="common">Southeast Asian liver fluke</name>
    <dbReference type="NCBI Taxonomy" id="6198"/>
    <lineage>
        <taxon>Eukaryota</taxon>
        <taxon>Metazoa</taxon>
        <taxon>Spiralia</taxon>
        <taxon>Lophotrochozoa</taxon>
        <taxon>Platyhelminthes</taxon>
        <taxon>Trematoda</taxon>
        <taxon>Digenea</taxon>
        <taxon>Opisthorchiida</taxon>
        <taxon>Opisthorchiata</taxon>
        <taxon>Opisthorchiidae</taxon>
        <taxon>Opisthorchis</taxon>
    </lineage>
</organism>
<dbReference type="PROSITE" id="PS50056">
    <property type="entry name" value="TYR_PHOSPHATASE_2"/>
    <property type="match status" value="2"/>
</dbReference>
<feature type="domain" description="Tyrosine-protein phosphatase" evidence="3">
    <location>
        <begin position="328"/>
        <end position="583"/>
    </location>
</feature>
<dbReference type="Gene3D" id="3.90.190.10">
    <property type="entry name" value="Protein tyrosine phosphatase superfamily"/>
    <property type="match status" value="3"/>
</dbReference>
<dbReference type="GO" id="GO:0004725">
    <property type="term" value="F:protein tyrosine phosphatase activity"/>
    <property type="evidence" value="ECO:0007669"/>
    <property type="project" value="UniProtKB-EC"/>
</dbReference>
<dbReference type="InterPro" id="IPR003595">
    <property type="entry name" value="Tyr_Pase_cat"/>
</dbReference>
<feature type="compositionally biased region" description="Polar residues" evidence="2">
    <location>
        <begin position="350"/>
        <end position="359"/>
    </location>
</feature>
<evidence type="ECO:0000313" key="5">
    <source>
        <dbReference type="EMBL" id="OON18181.1"/>
    </source>
</evidence>
<dbReference type="Proteomes" id="UP000243686">
    <property type="component" value="Unassembled WGS sequence"/>
</dbReference>
<dbReference type="SUPFAM" id="SSF52799">
    <property type="entry name" value="(Phosphotyrosine protein) phosphatases II"/>
    <property type="match status" value="2"/>
</dbReference>
<dbReference type="InterPro" id="IPR000242">
    <property type="entry name" value="PTP_cat"/>
</dbReference>
<dbReference type="SMART" id="SM00194">
    <property type="entry name" value="PTPc"/>
    <property type="match status" value="2"/>
</dbReference>
<feature type="domain" description="Tyrosine specific protein phosphatases" evidence="4">
    <location>
        <begin position="758"/>
        <end position="807"/>
    </location>
</feature>
<comment type="catalytic activity">
    <reaction evidence="1">
        <text>O-phospho-L-tyrosyl-[protein] + H2O = L-tyrosyl-[protein] + phosphate</text>
        <dbReference type="Rhea" id="RHEA:10684"/>
        <dbReference type="Rhea" id="RHEA-COMP:10136"/>
        <dbReference type="Rhea" id="RHEA-COMP:20101"/>
        <dbReference type="ChEBI" id="CHEBI:15377"/>
        <dbReference type="ChEBI" id="CHEBI:43474"/>
        <dbReference type="ChEBI" id="CHEBI:46858"/>
        <dbReference type="ChEBI" id="CHEBI:61978"/>
        <dbReference type="EC" id="3.1.3.48"/>
    </reaction>
</comment>
<feature type="domain" description="Tyrosine-protein phosphatase" evidence="3">
    <location>
        <begin position="625"/>
        <end position="816"/>
    </location>
</feature>
<dbReference type="EMBL" id="KV894445">
    <property type="protein sequence ID" value="OON18181.1"/>
    <property type="molecule type" value="Genomic_DNA"/>
</dbReference>
<dbReference type="PRINTS" id="PR00700">
    <property type="entry name" value="PRTYPHPHTASE"/>
</dbReference>
<dbReference type="PANTHER" id="PTHR19134:SF531">
    <property type="entry name" value="TYROSINE-PROTEIN PHOSPHATASE LAR"/>
    <property type="match status" value="1"/>
</dbReference>
<evidence type="ECO:0000256" key="2">
    <source>
        <dbReference type="SAM" id="MobiDB-lite"/>
    </source>
</evidence>
<evidence type="ECO:0000256" key="1">
    <source>
        <dbReference type="ARBA" id="ARBA00051722"/>
    </source>
</evidence>
<accession>A0A1S8WUZ9</accession>
<dbReference type="InterPro" id="IPR016130">
    <property type="entry name" value="Tyr_Pase_AS"/>
</dbReference>
<dbReference type="InterPro" id="IPR029021">
    <property type="entry name" value="Prot-tyrosine_phosphatase-like"/>
</dbReference>
<proteinExistence type="predicted"/>
<protein>
    <submittedName>
        <fullName evidence="5">Protein-tyrosine phosphatase</fullName>
    </submittedName>
</protein>
<evidence type="ECO:0000259" key="3">
    <source>
        <dbReference type="PROSITE" id="PS50055"/>
    </source>
</evidence>
<name>A0A1S8WUZ9_OPIVI</name>
<dbReference type="InterPro" id="IPR000387">
    <property type="entry name" value="Tyr_Pase_dom"/>
</dbReference>
<dbReference type="SMART" id="SM00404">
    <property type="entry name" value="PTPc_motif"/>
    <property type="match status" value="2"/>
</dbReference>
<dbReference type="PANTHER" id="PTHR19134">
    <property type="entry name" value="RECEPTOR-TYPE TYROSINE-PROTEIN PHOSPHATASE"/>
    <property type="match status" value="1"/>
</dbReference>
<feature type="domain" description="Tyrosine specific protein phosphatases" evidence="4">
    <location>
        <begin position="500"/>
        <end position="574"/>
    </location>
</feature>
<evidence type="ECO:0000259" key="4">
    <source>
        <dbReference type="PROSITE" id="PS50056"/>
    </source>
</evidence>
<dbReference type="InterPro" id="IPR036116">
    <property type="entry name" value="FN3_sf"/>
</dbReference>
<feature type="non-terminal residue" evidence="5">
    <location>
        <position position="1"/>
    </location>
</feature>
<dbReference type="PROSITE" id="PS00383">
    <property type="entry name" value="TYR_PHOSPHATASE_1"/>
    <property type="match status" value="1"/>
</dbReference>